<dbReference type="Gene3D" id="1.20.1720.10">
    <property type="entry name" value="Multidrug resistance protein D"/>
    <property type="match status" value="1"/>
</dbReference>
<reference evidence="9 10" key="1">
    <citation type="journal article" date="2007" name="Science">
        <title>The Fusarium graminearum genome reveals a link between localized polymorphism and pathogen specialization.</title>
        <authorList>
            <person name="Cuomo C.A."/>
            <person name="Gueldener U."/>
            <person name="Xu J.-R."/>
            <person name="Trail F."/>
            <person name="Turgeon B.G."/>
            <person name="Di Pietro A."/>
            <person name="Walton J.D."/>
            <person name="Ma L.-J."/>
            <person name="Baker S.E."/>
            <person name="Rep M."/>
            <person name="Adam G."/>
            <person name="Antoniw J."/>
            <person name="Baldwin T."/>
            <person name="Calvo S.E."/>
            <person name="Chang Y.-L."/>
            <person name="DeCaprio D."/>
            <person name="Gale L.R."/>
            <person name="Gnerre S."/>
            <person name="Goswami R.S."/>
            <person name="Hammond-Kosack K."/>
            <person name="Harris L.J."/>
            <person name="Hilburn K."/>
            <person name="Kennell J.C."/>
            <person name="Kroken S."/>
            <person name="Magnuson J.K."/>
            <person name="Mannhaupt G."/>
            <person name="Mauceli E.W."/>
            <person name="Mewes H.-W."/>
            <person name="Mitterbauer R."/>
            <person name="Muehlbauer G."/>
            <person name="Muensterkoetter M."/>
            <person name="Nelson D."/>
            <person name="O'Donnell K."/>
            <person name="Ouellet T."/>
            <person name="Qi W."/>
            <person name="Quesneville H."/>
            <person name="Roncero M.I.G."/>
            <person name="Seong K.-Y."/>
            <person name="Tetko I.V."/>
            <person name="Urban M."/>
            <person name="Waalwijk C."/>
            <person name="Ward T.J."/>
            <person name="Yao J."/>
            <person name="Birren B.W."/>
            <person name="Kistler H.C."/>
        </authorList>
    </citation>
    <scope>NUCLEOTIDE SEQUENCE [LARGE SCALE GENOMIC DNA]</scope>
    <source>
        <strain evidence="10">ATCC MYA-4620 / CBS 123657 / FGSC 9075 / NRRL 31084 / PH-1</strain>
        <strain evidence="9">PH-1 / ATCC MYA-4620 / FGSC 9075 / NRRL 31084</strain>
    </source>
</reference>
<dbReference type="EnsemblFungi" id="CEF88685">
    <property type="protein sequence ID" value="CEF88685"/>
    <property type="gene ID" value="FGRRES_12612_3_M"/>
</dbReference>
<dbReference type="InterPro" id="IPR011051">
    <property type="entry name" value="RmlC_Cupin_sf"/>
</dbReference>
<feature type="domain" description="DUF985" evidence="7">
    <location>
        <begin position="9"/>
        <end position="139"/>
    </location>
</feature>
<reference evidence="8 10" key="3">
    <citation type="journal article" date="2015" name="BMC Genomics">
        <title>The completed genome sequence of the pathogenic ascomycete fungus Fusarium graminearum.</title>
        <authorList>
            <person name="King R."/>
            <person name="Urban M."/>
            <person name="Hammond-Kosack M.C."/>
            <person name="Hassani-Pak K."/>
            <person name="Hammond-Kosack K.E."/>
        </authorList>
    </citation>
    <scope>NUCLEOTIDE SEQUENCE [LARGE SCALE GENOMIC DNA]</scope>
    <source>
        <strain evidence="10">ATCC MYA-4620 / CBS 123657 / FGSC 9075 / NRRL 31084 / PH-1</strain>
        <strain evidence="8">PH-1</strain>
    </source>
</reference>
<dbReference type="EMBL" id="HG970334">
    <property type="protein sequence ID" value="CEF88685.1"/>
    <property type="molecule type" value="Genomic_DNA"/>
</dbReference>
<dbReference type="GO" id="GO:0005886">
    <property type="term" value="C:plasma membrane"/>
    <property type="evidence" value="ECO:0007669"/>
    <property type="project" value="TreeGrafter"/>
</dbReference>
<dbReference type="InterPro" id="IPR011701">
    <property type="entry name" value="MFS"/>
</dbReference>
<evidence type="ECO:0000313" key="10">
    <source>
        <dbReference type="Proteomes" id="UP000070720"/>
    </source>
</evidence>
<feature type="transmembrane region" description="Helical" evidence="6">
    <location>
        <begin position="533"/>
        <end position="554"/>
    </location>
</feature>
<keyword evidence="2 6" id="KW-0812">Transmembrane</keyword>
<protein>
    <submittedName>
        <fullName evidence="8">Chromosome 3, complete genome</fullName>
    </submittedName>
</protein>
<feature type="transmembrane region" description="Helical" evidence="6">
    <location>
        <begin position="262"/>
        <end position="281"/>
    </location>
</feature>
<evidence type="ECO:0000256" key="6">
    <source>
        <dbReference type="SAM" id="Phobius"/>
    </source>
</evidence>
<keyword evidence="5" id="KW-0325">Glycoprotein</keyword>
<dbReference type="SUPFAM" id="SSF103473">
    <property type="entry name" value="MFS general substrate transporter"/>
    <property type="match status" value="1"/>
</dbReference>
<dbReference type="Gene3D" id="2.60.120.10">
    <property type="entry name" value="Jelly Rolls"/>
    <property type="match status" value="1"/>
</dbReference>
<dbReference type="InterPro" id="IPR009327">
    <property type="entry name" value="Cupin_DUF985"/>
</dbReference>
<dbReference type="Gene3D" id="1.20.1250.20">
    <property type="entry name" value="MFS general substrate transporter like domains"/>
    <property type="match status" value="2"/>
</dbReference>
<evidence type="ECO:0000256" key="3">
    <source>
        <dbReference type="ARBA" id="ARBA00022989"/>
    </source>
</evidence>
<feature type="transmembrane region" description="Helical" evidence="6">
    <location>
        <begin position="301"/>
        <end position="320"/>
    </location>
</feature>
<evidence type="ECO:0000259" key="7">
    <source>
        <dbReference type="Pfam" id="PF06172"/>
    </source>
</evidence>
<keyword evidence="3 6" id="KW-1133">Transmembrane helix</keyword>
<dbReference type="InParanoid" id="A0A098E3I6"/>
<evidence type="ECO:0000256" key="4">
    <source>
        <dbReference type="ARBA" id="ARBA00023136"/>
    </source>
</evidence>
<dbReference type="PANTHER" id="PTHR23501:SF198">
    <property type="entry name" value="AZOLE RESISTANCE PROTEIN 1-RELATED"/>
    <property type="match status" value="1"/>
</dbReference>
<evidence type="ECO:0000256" key="5">
    <source>
        <dbReference type="ARBA" id="ARBA00023180"/>
    </source>
</evidence>
<dbReference type="GO" id="GO:0022857">
    <property type="term" value="F:transmembrane transporter activity"/>
    <property type="evidence" value="ECO:0007669"/>
    <property type="project" value="InterPro"/>
</dbReference>
<dbReference type="Pfam" id="PF07690">
    <property type="entry name" value="MFS_1"/>
    <property type="match status" value="1"/>
</dbReference>
<dbReference type="VEuPathDB" id="FungiDB:FGRAMPH1_01G16323"/>
<dbReference type="AlphaFoldDB" id="A0A098E3I6"/>
<feature type="transmembrane region" description="Helical" evidence="6">
    <location>
        <begin position="427"/>
        <end position="447"/>
    </location>
</feature>
<proteinExistence type="predicted"/>
<dbReference type="Proteomes" id="UP000070720">
    <property type="component" value="Chromosome 3"/>
</dbReference>
<sequence>MSTEQTANEIITLLGLTPHPEGGYFFKSFQDPQSHIGRAHSTCIYYLVIGNGGPTRWHRINDACEVWHHYAGAPLKISVAWDDETGVRSKILGKELARGQRPQAVVEKAQWQRAESLGEWTLVGCHVAPGFVLEGFELAEDGWQPRATAIPHIAREFNSLDQIGWYGSSYFLTLCSFQLPFGRIYGLLNPKWLFLLTLGIFEIGSLVCALAQSSISFIAGSTPLEKRPIYISIIGSMFGIASISGPLIGGALSDKLSWRVCFWLNLPLGGSFVSAIIVLCLVRLPSPSPCRFGHVVKPSEIMGLILILSGLFCAVLFLQWGGTTHAWNSWQIILLMVIFVITMAAFGGLQTWQGEKATKVKGATALQSGIQCIPLILCNVVGSLSSGLLTTKLGHYFPSLYLSMVLTCIGAGLFVTLRPGTETAPVVGYQVLYGFGSGLGFQLPQIAAQTVLKETEVQIGIAMTLFFQSLGGTLFLSVGNSVFKEQLRNRLLEHAGLSAQQLKVILSAGAVAIESTLQPKELEAVRIGYSEALIYAYYTALAASILSAFGGLFVEWKSVTEKVPSSS</sequence>
<evidence type="ECO:0000256" key="1">
    <source>
        <dbReference type="ARBA" id="ARBA00004141"/>
    </source>
</evidence>
<accession>A0A0E0SQH2</accession>
<feature type="transmembrane region" description="Helical" evidence="6">
    <location>
        <begin position="396"/>
        <end position="415"/>
    </location>
</feature>
<evidence type="ECO:0000256" key="2">
    <source>
        <dbReference type="ARBA" id="ARBA00022692"/>
    </source>
</evidence>
<feature type="transmembrane region" description="Helical" evidence="6">
    <location>
        <begin position="459"/>
        <end position="483"/>
    </location>
</feature>
<dbReference type="Pfam" id="PF06172">
    <property type="entry name" value="Cupin_5"/>
    <property type="match status" value="1"/>
</dbReference>
<reference evidence="9 10" key="2">
    <citation type="journal article" date="2010" name="Nature">
        <title>Comparative genomics reveals mobile pathogenicity chromosomes in Fusarium.</title>
        <authorList>
            <person name="Ma L.J."/>
            <person name="van der Does H.C."/>
            <person name="Borkovich K.A."/>
            <person name="Coleman J.J."/>
            <person name="Daboussi M.J."/>
            <person name="Di Pietro A."/>
            <person name="Dufresne M."/>
            <person name="Freitag M."/>
            <person name="Grabherr M."/>
            <person name="Henrissat B."/>
            <person name="Houterman P.M."/>
            <person name="Kang S."/>
            <person name="Shim W.B."/>
            <person name="Woloshuk C."/>
            <person name="Xie X."/>
            <person name="Xu J.R."/>
            <person name="Antoniw J."/>
            <person name="Baker S.E."/>
            <person name="Bluhm B.H."/>
            <person name="Breakspear A."/>
            <person name="Brown D.W."/>
            <person name="Butchko R.A."/>
            <person name="Chapman S."/>
            <person name="Coulson R."/>
            <person name="Coutinho P.M."/>
            <person name="Danchin E.G."/>
            <person name="Diener A."/>
            <person name="Gale L.R."/>
            <person name="Gardiner D.M."/>
            <person name="Goff S."/>
            <person name="Hammond-Kosack K.E."/>
            <person name="Hilburn K."/>
            <person name="Hua-Van A."/>
            <person name="Jonkers W."/>
            <person name="Kazan K."/>
            <person name="Kodira C.D."/>
            <person name="Koehrsen M."/>
            <person name="Kumar L."/>
            <person name="Lee Y.H."/>
            <person name="Li L."/>
            <person name="Manners J.M."/>
            <person name="Miranda-Saavedra D."/>
            <person name="Mukherjee M."/>
            <person name="Park G."/>
            <person name="Park J."/>
            <person name="Park S.Y."/>
            <person name="Proctor R.H."/>
            <person name="Regev A."/>
            <person name="Ruiz-Roldan M.C."/>
            <person name="Sain D."/>
            <person name="Sakthikumar S."/>
            <person name="Sykes S."/>
            <person name="Schwartz D.C."/>
            <person name="Turgeon B.G."/>
            <person name="Wapinski I."/>
            <person name="Yoder O."/>
            <person name="Young S."/>
            <person name="Zeng Q."/>
            <person name="Zhou S."/>
            <person name="Galagan J."/>
            <person name="Cuomo C.A."/>
            <person name="Kistler H.C."/>
            <person name="Rep M."/>
        </authorList>
    </citation>
    <scope>GENOME REANNOTATION</scope>
    <source>
        <strain evidence="10">ATCC MYA-4620 / CBS 123657 / FGSC 9075 / NRRL 31084 / PH-1</strain>
        <strain evidence="9">PH-1 / ATCC MYA-4620 / FGSC 9075 / NRRL 31084</strain>
    </source>
</reference>
<feature type="transmembrane region" description="Helical" evidence="6">
    <location>
        <begin position="229"/>
        <end position="250"/>
    </location>
</feature>
<organism evidence="8 10">
    <name type="scientific">Gibberella zeae (strain ATCC MYA-4620 / CBS 123657 / FGSC 9075 / NRRL 31084 / PH-1)</name>
    <name type="common">Wheat head blight fungus</name>
    <name type="synonym">Fusarium graminearum</name>
    <dbReference type="NCBI Taxonomy" id="229533"/>
    <lineage>
        <taxon>Eukaryota</taxon>
        <taxon>Fungi</taxon>
        <taxon>Dikarya</taxon>
        <taxon>Ascomycota</taxon>
        <taxon>Pezizomycotina</taxon>
        <taxon>Sordariomycetes</taxon>
        <taxon>Hypocreomycetidae</taxon>
        <taxon>Hypocreales</taxon>
        <taxon>Nectriaceae</taxon>
        <taxon>Fusarium</taxon>
    </lineage>
</organism>
<name>A0A098E3I6_GIBZE</name>
<keyword evidence="10" id="KW-1185">Reference proteome</keyword>
<dbReference type="SUPFAM" id="SSF51182">
    <property type="entry name" value="RmlC-like cupins"/>
    <property type="match status" value="1"/>
</dbReference>
<dbReference type="eggNOG" id="KOG0254">
    <property type="taxonomic scope" value="Eukaryota"/>
</dbReference>
<dbReference type="CDD" id="cd06121">
    <property type="entry name" value="cupin_YML079wp"/>
    <property type="match status" value="1"/>
</dbReference>
<evidence type="ECO:0000313" key="8">
    <source>
        <dbReference type="EMBL" id="CEF88685.1"/>
    </source>
</evidence>
<feature type="transmembrane region" description="Helical" evidence="6">
    <location>
        <begin position="193"/>
        <end position="217"/>
    </location>
</feature>
<evidence type="ECO:0000313" key="9">
    <source>
        <dbReference type="EnsemblFungi" id="CEF88685"/>
    </source>
</evidence>
<keyword evidence="4 6" id="KW-0472">Membrane</keyword>
<dbReference type="PANTHER" id="PTHR23501">
    <property type="entry name" value="MAJOR FACILITATOR SUPERFAMILY"/>
    <property type="match status" value="1"/>
</dbReference>
<gene>
    <name evidence="8" type="ORF">FGRAMPH1_01T16323</name>
</gene>
<dbReference type="InterPro" id="IPR036259">
    <property type="entry name" value="MFS_trans_sf"/>
</dbReference>
<comment type="subcellular location">
    <subcellularLocation>
        <location evidence="1">Membrane</location>
        <topology evidence="1">Multi-pass membrane protein</topology>
    </subcellularLocation>
</comment>
<accession>A0A098E3I6</accession>
<dbReference type="InterPro" id="IPR014710">
    <property type="entry name" value="RmlC-like_jellyroll"/>
</dbReference>
<dbReference type="CDD" id="cd17502">
    <property type="entry name" value="MFS_Azr1_MDR_like"/>
    <property type="match status" value="1"/>
</dbReference>
<feature type="transmembrane region" description="Helical" evidence="6">
    <location>
        <begin position="332"/>
        <end position="352"/>
    </location>
</feature>
<reference evidence="9" key="4">
    <citation type="submission" date="2017-01" db="UniProtKB">
        <authorList>
            <consortium name="EnsemblFungi"/>
        </authorList>
    </citation>
    <scope>IDENTIFICATION</scope>
    <source>
        <strain evidence="9">PH-1 / ATCC MYA-4620 / FGSC 9075 / NRRL 31084</strain>
    </source>
</reference>